<organism evidence="2 5">
    <name type="scientific">Phocaeicola vulgatus</name>
    <name type="common">Bacteroides vulgatus</name>
    <dbReference type="NCBI Taxonomy" id="821"/>
    <lineage>
        <taxon>Bacteria</taxon>
        <taxon>Pseudomonadati</taxon>
        <taxon>Bacteroidota</taxon>
        <taxon>Bacteroidia</taxon>
        <taxon>Bacteroidales</taxon>
        <taxon>Bacteroidaceae</taxon>
        <taxon>Phocaeicola</taxon>
    </lineage>
</organism>
<keyword evidence="1" id="KW-0812">Transmembrane</keyword>
<dbReference type="Proteomes" id="UP000483142">
    <property type="component" value="Unassembled WGS sequence"/>
</dbReference>
<comment type="caution">
    <text evidence="2">The sequence shown here is derived from an EMBL/GenBank/DDBJ whole genome shotgun (WGS) entry which is preliminary data.</text>
</comment>
<dbReference type="AlphaFoldDB" id="A0A6G0GGL9"/>
<dbReference type="Proteomes" id="UP000468344">
    <property type="component" value="Unassembled WGS sequence"/>
</dbReference>
<accession>A0A6G0GGL9</accession>
<reference evidence="4 5" key="1">
    <citation type="journal article" date="2019" name="Nat. Med.">
        <title>A library of human gut bacterial isolates paired with longitudinal multiomics data enables mechanistic microbiome research.</title>
        <authorList>
            <person name="Poyet M."/>
            <person name="Groussin M."/>
            <person name="Gibbons S.M."/>
            <person name="Avila-Pacheco J."/>
            <person name="Jiang X."/>
            <person name="Kearney S.M."/>
            <person name="Perrotta A.R."/>
            <person name="Berdy B."/>
            <person name="Zhao S."/>
            <person name="Lieberman T.D."/>
            <person name="Swanson P.K."/>
            <person name="Smith M."/>
            <person name="Roesemann S."/>
            <person name="Alexander J.E."/>
            <person name="Rich S.A."/>
            <person name="Livny J."/>
            <person name="Vlamakis H."/>
            <person name="Clish C."/>
            <person name="Bullock K."/>
            <person name="Deik A."/>
            <person name="Scott J."/>
            <person name="Pierce K.A."/>
            <person name="Xavier R.J."/>
            <person name="Alm E.J."/>
        </authorList>
    </citation>
    <scope>NUCLEOTIDE SEQUENCE [LARGE SCALE GENOMIC DNA]</scope>
    <source>
        <strain evidence="3 4">BIOML-A140</strain>
        <strain evidence="2 5">BIOML-A141</strain>
    </source>
</reference>
<dbReference type="EMBL" id="WDBZ01000111">
    <property type="protein sequence ID" value="KAB6443226.1"/>
    <property type="molecule type" value="Genomic_DNA"/>
</dbReference>
<feature type="transmembrane region" description="Helical" evidence="1">
    <location>
        <begin position="6"/>
        <end position="24"/>
    </location>
</feature>
<sequence>MKEYIYLAIFSVGLIWNIIARISFEKEKNKYDKQYISLYKEHNTFLIILFLALCIDNALSVIEMPQ</sequence>
<name>A0A6G0GGL9_PHOVU</name>
<proteinExistence type="predicted"/>
<evidence type="ECO:0000313" key="5">
    <source>
        <dbReference type="Proteomes" id="UP000483142"/>
    </source>
</evidence>
<gene>
    <name evidence="3" type="ORF">GAZ06_23990</name>
    <name evidence="2" type="ORF">GAZ09_24220</name>
</gene>
<evidence type="ECO:0000313" key="2">
    <source>
        <dbReference type="EMBL" id="KAB6443226.1"/>
    </source>
</evidence>
<dbReference type="EMBL" id="WDBY01000101">
    <property type="protein sequence ID" value="KAB6469409.1"/>
    <property type="molecule type" value="Genomic_DNA"/>
</dbReference>
<evidence type="ECO:0000256" key="1">
    <source>
        <dbReference type="SAM" id="Phobius"/>
    </source>
</evidence>
<protein>
    <submittedName>
        <fullName evidence="2">Uncharacterized protein</fullName>
    </submittedName>
</protein>
<keyword evidence="1" id="KW-0472">Membrane</keyword>
<evidence type="ECO:0000313" key="3">
    <source>
        <dbReference type="EMBL" id="KAB6469409.1"/>
    </source>
</evidence>
<dbReference type="RefSeq" id="WP_151872156.1">
    <property type="nucleotide sequence ID" value="NZ_JBCOEN010000074.1"/>
</dbReference>
<feature type="transmembrane region" description="Helical" evidence="1">
    <location>
        <begin position="45"/>
        <end position="62"/>
    </location>
</feature>
<keyword evidence="1" id="KW-1133">Transmembrane helix</keyword>
<evidence type="ECO:0000313" key="4">
    <source>
        <dbReference type="Proteomes" id="UP000468344"/>
    </source>
</evidence>